<comment type="caution">
    <text evidence="5">The sequence shown here is derived from an EMBL/GenBank/DDBJ whole genome shotgun (WGS) entry which is preliminary data.</text>
</comment>
<evidence type="ECO:0000256" key="3">
    <source>
        <dbReference type="ARBA" id="ARBA00023204"/>
    </source>
</evidence>
<evidence type="ECO:0000313" key="5">
    <source>
        <dbReference type="EMBL" id="KAH9309495.1"/>
    </source>
</evidence>
<keyword evidence="1" id="KW-0677">Repeat</keyword>
<dbReference type="GO" id="GO:0006355">
    <property type="term" value="P:regulation of DNA-templated transcription"/>
    <property type="evidence" value="ECO:0007669"/>
    <property type="project" value="TreeGrafter"/>
</dbReference>
<gene>
    <name evidence="5" type="ORF">KI387_037406</name>
</gene>
<dbReference type="Pfam" id="PF00634">
    <property type="entry name" value="BRCA2"/>
    <property type="match status" value="1"/>
</dbReference>
<dbReference type="PANTHER" id="PTHR11289">
    <property type="entry name" value="BREAST CANCER TYPE 2 SUSCEPTIBILITY PROTEIN BRCA2"/>
    <property type="match status" value="1"/>
</dbReference>
<keyword evidence="2" id="KW-0227">DNA damage</keyword>
<feature type="region of interest" description="Disordered" evidence="4">
    <location>
        <begin position="483"/>
        <end position="502"/>
    </location>
</feature>
<dbReference type="InterPro" id="IPR002093">
    <property type="entry name" value="BRCA2_repeat"/>
</dbReference>
<feature type="region of interest" description="Disordered" evidence="4">
    <location>
        <begin position="117"/>
        <end position="139"/>
    </location>
</feature>
<feature type="region of interest" description="Disordered" evidence="4">
    <location>
        <begin position="60"/>
        <end position="84"/>
    </location>
</feature>
<reference evidence="5 6" key="1">
    <citation type="journal article" date="2021" name="Nat. Plants">
        <title>The Taxus genome provides insights into paclitaxel biosynthesis.</title>
        <authorList>
            <person name="Xiong X."/>
            <person name="Gou J."/>
            <person name="Liao Q."/>
            <person name="Li Y."/>
            <person name="Zhou Q."/>
            <person name="Bi G."/>
            <person name="Li C."/>
            <person name="Du R."/>
            <person name="Wang X."/>
            <person name="Sun T."/>
            <person name="Guo L."/>
            <person name="Liang H."/>
            <person name="Lu P."/>
            <person name="Wu Y."/>
            <person name="Zhang Z."/>
            <person name="Ro D.K."/>
            <person name="Shang Y."/>
            <person name="Huang S."/>
            <person name="Yan J."/>
        </authorList>
    </citation>
    <scope>NUCLEOTIDE SEQUENCE [LARGE SCALE GENOMIC DNA]</scope>
    <source>
        <strain evidence="5">Ta-2019</strain>
    </source>
</reference>
<evidence type="ECO:0000313" key="6">
    <source>
        <dbReference type="Proteomes" id="UP000824469"/>
    </source>
</evidence>
<dbReference type="AlphaFoldDB" id="A0AA38FS92"/>
<feature type="compositionally biased region" description="Polar residues" evidence="4">
    <location>
        <begin position="460"/>
        <end position="476"/>
    </location>
</feature>
<name>A0AA38FS92_TAXCH</name>
<sequence length="681" mass="73123">MGSAKQVPTWRVTPVEGGKWKLVKGQNFVSKNGGAIPDDNQKIMPSLAEIIAKGFQTSLKETGSDASPPKAISPQMTSNSVGTLDPKPYRSEFPVSGHDTAHGQLCTRKLGVEHDSNCNVSDPRRSAGSSPPTVKSNERETVCHKYSRKRPVFKSSFRKVEPNFNHCSKPDGLEKVRPTGNASVDILRHDEGSGECAAMFKTASGKSVGISSLSLKRARAVLGEDLSSDLSDPKSAGPQQNSESTVLFQIAAGNPLAVSTSSTKKTQANLYEQLTPRAMESHGMPVAHTMNDMTKILQTIEEDVETVPSSSIKRVQSIACEHPTMEILKSHDKAVPPTMTKDMKMFDAAAENLVMMSSSVSQTTSNFEAAVGNPISISSLSIKRAENVLEGDSSITIPEVNIRPKSQTINKAAGMFQTAARGPVTVLPLSIKKAQAVFRETSALELHESETRPTPRKANTMFQTTPGNPVSVPYSSNKKAKTITSNEPSEMVGHGKPEPMLSSSSTVLQTAAGNCLNTSSVGINKSETDMEKEKDIQKVQNGSFLKSKNDLRANNGSCQTALVFQTAAGKPVAVSMSSMKRALSILNDDDNLGVNGGSLTVGMFQNTIEMSAKAPLPSDEREETVHGISRMDKSDLVINDAEDGEMKHKFHLGHVDQPKLYESDDAAFKSVNNTTASMSVS</sequence>
<evidence type="ECO:0000256" key="4">
    <source>
        <dbReference type="SAM" id="MobiDB-lite"/>
    </source>
</evidence>
<dbReference type="InterPro" id="IPR015525">
    <property type="entry name" value="BRCA2"/>
</dbReference>
<dbReference type="PANTHER" id="PTHR11289:SF0">
    <property type="entry name" value="BREAST CANCER TYPE 2 SUSCEPTIBILITY PROTEIN"/>
    <property type="match status" value="1"/>
</dbReference>
<keyword evidence="6" id="KW-1185">Reference proteome</keyword>
<organism evidence="5 6">
    <name type="scientific">Taxus chinensis</name>
    <name type="common">Chinese yew</name>
    <name type="synonym">Taxus wallichiana var. chinensis</name>
    <dbReference type="NCBI Taxonomy" id="29808"/>
    <lineage>
        <taxon>Eukaryota</taxon>
        <taxon>Viridiplantae</taxon>
        <taxon>Streptophyta</taxon>
        <taxon>Embryophyta</taxon>
        <taxon>Tracheophyta</taxon>
        <taxon>Spermatophyta</taxon>
        <taxon>Pinopsida</taxon>
        <taxon>Pinidae</taxon>
        <taxon>Conifers II</taxon>
        <taxon>Cupressales</taxon>
        <taxon>Taxaceae</taxon>
        <taxon>Taxus</taxon>
    </lineage>
</organism>
<proteinExistence type="predicted"/>
<feature type="region of interest" description="Disordered" evidence="4">
    <location>
        <begin position="445"/>
        <end position="476"/>
    </location>
</feature>
<dbReference type="PROSITE" id="PS50138">
    <property type="entry name" value="BRCA2_REPEAT"/>
    <property type="match status" value="2"/>
</dbReference>
<dbReference type="EMBL" id="JAHRHJ020000007">
    <property type="protein sequence ID" value="KAH9309495.1"/>
    <property type="molecule type" value="Genomic_DNA"/>
</dbReference>
<evidence type="ECO:0000256" key="1">
    <source>
        <dbReference type="ARBA" id="ARBA00022737"/>
    </source>
</evidence>
<keyword evidence="3" id="KW-0234">DNA repair</keyword>
<evidence type="ECO:0000256" key="2">
    <source>
        <dbReference type="ARBA" id="ARBA00022763"/>
    </source>
</evidence>
<protein>
    <submittedName>
        <fullName evidence="5">Uncharacterized protein</fullName>
    </submittedName>
</protein>
<accession>A0AA38FS92</accession>
<dbReference type="GO" id="GO:0000724">
    <property type="term" value="P:double-strand break repair via homologous recombination"/>
    <property type="evidence" value="ECO:0007669"/>
    <property type="project" value="InterPro"/>
</dbReference>
<feature type="non-terminal residue" evidence="5">
    <location>
        <position position="1"/>
    </location>
</feature>
<dbReference type="Proteomes" id="UP000824469">
    <property type="component" value="Unassembled WGS sequence"/>
</dbReference>